<dbReference type="Pfam" id="PF07426">
    <property type="entry name" value="Dynactin_p22"/>
    <property type="match status" value="1"/>
</dbReference>
<evidence type="ECO:0000313" key="2">
    <source>
        <dbReference type="RefSeq" id="XP_011309493.1"/>
    </source>
</evidence>
<name>A0A9R1TIB8_9HYME</name>
<dbReference type="AlphaFoldDB" id="A0A9R1TIB8"/>
<dbReference type="InterPro" id="IPR009991">
    <property type="entry name" value="DCTN3"/>
</dbReference>
<dbReference type="GeneID" id="105270331"/>
<dbReference type="PANTHER" id="PTHR28360:SF1">
    <property type="entry name" value="DYNACTIN SUBUNIT 3"/>
    <property type="match status" value="1"/>
</dbReference>
<keyword evidence="1" id="KW-1185">Reference proteome</keyword>
<dbReference type="KEGG" id="fas:105270331"/>
<dbReference type="GO" id="GO:0005869">
    <property type="term" value="C:dynactin complex"/>
    <property type="evidence" value="ECO:0007669"/>
    <property type="project" value="InterPro"/>
</dbReference>
<dbReference type="PANTHER" id="PTHR28360">
    <property type="entry name" value="DYNACTIN SUBUNIT 3"/>
    <property type="match status" value="1"/>
</dbReference>
<dbReference type="RefSeq" id="XP_011309493.1">
    <property type="nucleotide sequence ID" value="XM_011311191.1"/>
</dbReference>
<accession>A0A9R1U5Q0</accession>
<gene>
    <name evidence="2 3" type="primary">LOC105270331</name>
</gene>
<reference evidence="2 3" key="1">
    <citation type="submission" date="2025-04" db="UniProtKB">
        <authorList>
            <consortium name="RefSeq"/>
        </authorList>
    </citation>
    <scope>IDENTIFICATION</scope>
    <source>
        <strain evidence="2 3">USDA-PBARC FA_bdor</strain>
        <tissue evidence="2 3">Whole organism</tissue>
    </source>
</reference>
<sequence>MSSTDILEERVAELERKVYGTVNNPSIDDPLPENSVIDNLLNANTMISSALSSREKANNLVKRLSELNELLSTSFDEDLQTDVKWQIIETMEPEIRQNLELIAKATELLPVLEVDAIKNVPELTPKLEHLTLEYLNAYEESTAVNQTIKEVFSKYNAIIDTISKTLVALDSAITAAELSAIPKKQLD</sequence>
<dbReference type="OrthoDB" id="16729at2759"/>
<dbReference type="RefSeq" id="XP_011309494.1">
    <property type="nucleotide sequence ID" value="XM_011311192.1"/>
</dbReference>
<dbReference type="Proteomes" id="UP000694866">
    <property type="component" value="Unplaced"/>
</dbReference>
<accession>A0A9R1TIB8</accession>
<evidence type="ECO:0000313" key="1">
    <source>
        <dbReference type="Proteomes" id="UP000694866"/>
    </source>
</evidence>
<organism evidence="1 2">
    <name type="scientific">Fopius arisanus</name>
    <dbReference type="NCBI Taxonomy" id="64838"/>
    <lineage>
        <taxon>Eukaryota</taxon>
        <taxon>Metazoa</taxon>
        <taxon>Ecdysozoa</taxon>
        <taxon>Arthropoda</taxon>
        <taxon>Hexapoda</taxon>
        <taxon>Insecta</taxon>
        <taxon>Pterygota</taxon>
        <taxon>Neoptera</taxon>
        <taxon>Endopterygota</taxon>
        <taxon>Hymenoptera</taxon>
        <taxon>Apocrita</taxon>
        <taxon>Ichneumonoidea</taxon>
        <taxon>Braconidae</taxon>
        <taxon>Opiinae</taxon>
        <taxon>Fopius</taxon>
    </lineage>
</organism>
<dbReference type="GO" id="GO:0061640">
    <property type="term" value="P:cytoskeleton-dependent cytokinesis"/>
    <property type="evidence" value="ECO:0007669"/>
    <property type="project" value="InterPro"/>
</dbReference>
<evidence type="ECO:0000313" key="3">
    <source>
        <dbReference type="RefSeq" id="XP_011309494.1"/>
    </source>
</evidence>
<protein>
    <submittedName>
        <fullName evidence="2 3">Dynactin subunit 3-like</fullName>
    </submittedName>
</protein>
<proteinExistence type="predicted"/>